<name>A0A8S3W263_PARAO</name>
<dbReference type="Proteomes" id="UP000691718">
    <property type="component" value="Unassembled WGS sequence"/>
</dbReference>
<comment type="caution">
    <text evidence="2">The sequence shown here is derived from an EMBL/GenBank/DDBJ whole genome shotgun (WGS) entry which is preliminary data.</text>
</comment>
<protein>
    <submittedName>
        <fullName evidence="2">(apollo) hypothetical protein</fullName>
    </submittedName>
</protein>
<feature type="region of interest" description="Disordered" evidence="1">
    <location>
        <begin position="1"/>
        <end position="47"/>
    </location>
</feature>
<reference evidence="2" key="1">
    <citation type="submission" date="2021-04" db="EMBL/GenBank/DDBJ databases">
        <authorList>
            <person name="Tunstrom K."/>
        </authorList>
    </citation>
    <scope>NUCLEOTIDE SEQUENCE</scope>
</reference>
<feature type="compositionally biased region" description="Basic and acidic residues" evidence="1">
    <location>
        <begin position="9"/>
        <end position="21"/>
    </location>
</feature>
<evidence type="ECO:0000313" key="2">
    <source>
        <dbReference type="EMBL" id="CAG4936429.1"/>
    </source>
</evidence>
<sequence length="118" mass="13494">MDPLHFYGKTHDDEYQSRASRDPLFIPESEDEEEDEEDEELSEPEAGDIEILSNFIEEEVEVLSEPSTEQGPSTSTKGRKVKLVWSDEGIRYDESNIAFLGSEALPDEIMQLKKNLKN</sequence>
<accession>A0A8S3W263</accession>
<feature type="compositionally biased region" description="Acidic residues" evidence="1">
    <location>
        <begin position="28"/>
        <end position="47"/>
    </location>
</feature>
<evidence type="ECO:0000313" key="3">
    <source>
        <dbReference type="Proteomes" id="UP000691718"/>
    </source>
</evidence>
<evidence type="ECO:0000256" key="1">
    <source>
        <dbReference type="SAM" id="MobiDB-lite"/>
    </source>
</evidence>
<dbReference type="EMBL" id="CAJQZP010000080">
    <property type="protein sequence ID" value="CAG4936429.1"/>
    <property type="molecule type" value="Genomic_DNA"/>
</dbReference>
<keyword evidence="3" id="KW-1185">Reference proteome</keyword>
<gene>
    <name evidence="2" type="ORF">PAPOLLO_LOCUS1191</name>
</gene>
<proteinExistence type="predicted"/>
<organism evidence="2 3">
    <name type="scientific">Parnassius apollo</name>
    <name type="common">Apollo butterfly</name>
    <name type="synonym">Papilio apollo</name>
    <dbReference type="NCBI Taxonomy" id="110799"/>
    <lineage>
        <taxon>Eukaryota</taxon>
        <taxon>Metazoa</taxon>
        <taxon>Ecdysozoa</taxon>
        <taxon>Arthropoda</taxon>
        <taxon>Hexapoda</taxon>
        <taxon>Insecta</taxon>
        <taxon>Pterygota</taxon>
        <taxon>Neoptera</taxon>
        <taxon>Endopterygota</taxon>
        <taxon>Lepidoptera</taxon>
        <taxon>Glossata</taxon>
        <taxon>Ditrysia</taxon>
        <taxon>Papilionoidea</taxon>
        <taxon>Papilionidae</taxon>
        <taxon>Parnassiinae</taxon>
        <taxon>Parnassini</taxon>
        <taxon>Parnassius</taxon>
        <taxon>Parnassius</taxon>
    </lineage>
</organism>
<dbReference type="AlphaFoldDB" id="A0A8S3W263"/>